<evidence type="ECO:0000313" key="5">
    <source>
        <dbReference type="Proteomes" id="UP001302274"/>
    </source>
</evidence>
<dbReference type="GO" id="GO:0016787">
    <property type="term" value="F:hydrolase activity"/>
    <property type="evidence" value="ECO:0007669"/>
    <property type="project" value="UniProtKB-KW"/>
</dbReference>
<comment type="caution">
    <text evidence="4">The sequence shown here is derived from an EMBL/GenBank/DDBJ whole genome shotgun (WGS) entry which is preliminary data.</text>
</comment>
<dbReference type="PANTHER" id="PTHR10655">
    <property type="entry name" value="LYSOPHOSPHOLIPASE-RELATED"/>
    <property type="match status" value="1"/>
</dbReference>
<dbReference type="PANTHER" id="PTHR10655:SF17">
    <property type="entry name" value="LYSOPHOSPHOLIPASE-LIKE PROTEIN 1"/>
    <property type="match status" value="1"/>
</dbReference>
<sequence>MTYSEIKIQTDLPLKYIAQTPADTKNKPLVIFLHGFTRSEQDISHFKNDFFPEFTYLSVRAPLPIYSGHQWFSLQIPPGGLIQVGQEIKNSSKLLEDFIKGAVRKYQTDTEKVFLIGFSQGAMMSYELGLRKPMTVRGIAALSGAMLPIVQSQMKPGHDLKNLAVFIGHGTEDNRIPLDAASAANSTLSKTSISPTFHSYEGLGHTINHKELVDINAWIKNTLSTNRSAVRQR</sequence>
<evidence type="ECO:0000259" key="3">
    <source>
        <dbReference type="Pfam" id="PF02230"/>
    </source>
</evidence>
<feature type="domain" description="Phospholipase/carboxylesterase/thioesterase" evidence="3">
    <location>
        <begin position="22"/>
        <end position="221"/>
    </location>
</feature>
<dbReference type="EMBL" id="JAYGJQ010000002">
    <property type="protein sequence ID" value="MEA9357311.1"/>
    <property type="molecule type" value="Genomic_DNA"/>
</dbReference>
<dbReference type="InterPro" id="IPR050565">
    <property type="entry name" value="LYPA1-2/EST-like"/>
</dbReference>
<evidence type="ECO:0000313" key="4">
    <source>
        <dbReference type="EMBL" id="MEA9357311.1"/>
    </source>
</evidence>
<protein>
    <submittedName>
        <fullName evidence="4">Dienelactone hydrolase family protein</fullName>
    </submittedName>
</protein>
<evidence type="ECO:0000256" key="1">
    <source>
        <dbReference type="ARBA" id="ARBA00006499"/>
    </source>
</evidence>
<dbReference type="RefSeq" id="WP_323577263.1">
    <property type="nucleotide sequence ID" value="NZ_JAYGJQ010000002.1"/>
</dbReference>
<organism evidence="4 5">
    <name type="scientific">Bacteriovorax antarcticus</name>
    <dbReference type="NCBI Taxonomy" id="3088717"/>
    <lineage>
        <taxon>Bacteria</taxon>
        <taxon>Pseudomonadati</taxon>
        <taxon>Bdellovibrionota</taxon>
        <taxon>Bacteriovoracia</taxon>
        <taxon>Bacteriovoracales</taxon>
        <taxon>Bacteriovoracaceae</taxon>
        <taxon>Bacteriovorax</taxon>
    </lineage>
</organism>
<dbReference type="Gene3D" id="3.40.50.1820">
    <property type="entry name" value="alpha/beta hydrolase"/>
    <property type="match status" value="1"/>
</dbReference>
<dbReference type="SUPFAM" id="SSF53474">
    <property type="entry name" value="alpha/beta-Hydrolases"/>
    <property type="match status" value="1"/>
</dbReference>
<dbReference type="Proteomes" id="UP001302274">
    <property type="component" value="Unassembled WGS sequence"/>
</dbReference>
<keyword evidence="5" id="KW-1185">Reference proteome</keyword>
<dbReference type="Pfam" id="PF02230">
    <property type="entry name" value="Abhydrolase_2"/>
    <property type="match status" value="1"/>
</dbReference>
<reference evidence="4 5" key="1">
    <citation type="submission" date="2023-11" db="EMBL/GenBank/DDBJ databases">
        <title>A Novel Polar Bacteriovorax (B. antarcticus) Isolated from the Biocrust in Antarctica.</title>
        <authorList>
            <person name="Mun W."/>
            <person name="Choi S.Y."/>
            <person name="Mitchell R.J."/>
        </authorList>
    </citation>
    <scope>NUCLEOTIDE SEQUENCE [LARGE SCALE GENOMIC DNA]</scope>
    <source>
        <strain evidence="4 5">PP10</strain>
    </source>
</reference>
<comment type="similarity">
    <text evidence="1">Belongs to the AB hydrolase superfamily. AB hydrolase 2 family.</text>
</comment>
<name>A0ABU5VW63_9BACT</name>
<dbReference type="InterPro" id="IPR029058">
    <property type="entry name" value="AB_hydrolase_fold"/>
</dbReference>
<dbReference type="InterPro" id="IPR003140">
    <property type="entry name" value="PLipase/COase/thioEstase"/>
</dbReference>
<gene>
    <name evidence="4" type="ORF">SHI21_13885</name>
</gene>
<proteinExistence type="inferred from homology"/>
<accession>A0ABU5VW63</accession>
<keyword evidence="2 4" id="KW-0378">Hydrolase</keyword>
<evidence type="ECO:0000256" key="2">
    <source>
        <dbReference type="ARBA" id="ARBA00022801"/>
    </source>
</evidence>